<evidence type="ECO:0008006" key="2">
    <source>
        <dbReference type="Google" id="ProtNLM"/>
    </source>
</evidence>
<name>A0A7C3PEM6_9CYAN</name>
<dbReference type="EMBL" id="DSRU01000100">
    <property type="protein sequence ID" value="HFM97659.1"/>
    <property type="molecule type" value="Genomic_DNA"/>
</dbReference>
<reference evidence="1" key="1">
    <citation type="journal article" date="2020" name="mSystems">
        <title>Genome- and Community-Level Interaction Insights into Carbon Utilization and Element Cycling Functions of Hydrothermarchaeota in Hydrothermal Sediment.</title>
        <authorList>
            <person name="Zhou Z."/>
            <person name="Liu Y."/>
            <person name="Xu W."/>
            <person name="Pan J."/>
            <person name="Luo Z.H."/>
            <person name="Li M."/>
        </authorList>
    </citation>
    <scope>NUCLEOTIDE SEQUENCE [LARGE SCALE GENOMIC DNA]</scope>
    <source>
        <strain evidence="1">SpSt-418</strain>
    </source>
</reference>
<gene>
    <name evidence="1" type="ORF">ENR64_07790</name>
</gene>
<comment type="caution">
    <text evidence="1">The sequence shown here is derived from an EMBL/GenBank/DDBJ whole genome shotgun (WGS) entry which is preliminary data.</text>
</comment>
<proteinExistence type="predicted"/>
<organism evidence="1">
    <name type="scientific">Oscillatoriales cyanobacterium SpSt-418</name>
    <dbReference type="NCBI Taxonomy" id="2282169"/>
    <lineage>
        <taxon>Bacteria</taxon>
        <taxon>Bacillati</taxon>
        <taxon>Cyanobacteriota</taxon>
        <taxon>Cyanophyceae</taxon>
        <taxon>Oscillatoriophycideae</taxon>
        <taxon>Oscillatoriales</taxon>
    </lineage>
</organism>
<protein>
    <recommendedName>
        <fullName evidence="2">Phosphoadenosine phosphosulfate reductase</fullName>
    </recommendedName>
</protein>
<dbReference type="AlphaFoldDB" id="A0A7C3PEM6"/>
<accession>A0A7C3PEM6</accession>
<evidence type="ECO:0000313" key="1">
    <source>
        <dbReference type="EMBL" id="HFM97659.1"/>
    </source>
</evidence>
<sequence length="391" mass="45124">MTSQLHLLNWGMGVESTAILVRWLLEPQSRPFDRFQNLIVLTAQTGDEMDETKYLCETHLFPLMREHQVRLVQVAKASASKRDGYIILSNTQQPYELHIEGYFPLSRDLLQSGTVPRLGRPHICAQRWKGEVLDAWISDHITEAFGPYLGYNADETKRAGKADGYTCQGHPFLYPLIEWGWTRDDCIEYLYRTLGILWRKSACSYCPFQQKQAAISRYNRDPKAAGFTLLMELNALAFNPRMHLFSSGTAYDLMVKSSNQAAIAELEQLLRQLQWAIYHVQRTYKQLTGKNGKPYVNSDRKVVLVDEGNKAQIESKLETICHRHHASIEDLHGKRCYLHRRQEGIYPAFEEFYVVAPKLAKNKCRNLKAFEQNWRELTGPAKPVQLTLFVP</sequence>